<evidence type="ECO:0000313" key="3">
    <source>
        <dbReference type="Proteomes" id="UP001595075"/>
    </source>
</evidence>
<evidence type="ECO:0000313" key="2">
    <source>
        <dbReference type="EMBL" id="KAL2062891.1"/>
    </source>
</evidence>
<evidence type="ECO:0000256" key="1">
    <source>
        <dbReference type="SAM" id="MobiDB-lite"/>
    </source>
</evidence>
<dbReference type="EMBL" id="JAZHXI010000016">
    <property type="protein sequence ID" value="KAL2062891.1"/>
    <property type="molecule type" value="Genomic_DNA"/>
</dbReference>
<protein>
    <submittedName>
        <fullName evidence="2">Uncharacterized protein</fullName>
    </submittedName>
</protein>
<proteinExistence type="predicted"/>
<sequence length="315" mass="35279">MFSKHGSSKHKSSGRHSEKTKTSSRATQKAIGAREEPSKISEPWTKQESAQSDVSEGSPEPMLENLPPPSFLFQVNQLPINQNYPIRSDPFGHSLPPMNRNRYDTQVAGHLYRWTSNGKIARATGLDYYNNAIRDRSGQPLTTYSTRTVFWCNNWIQYLVTEGDASARDMEEAEFPDSAWWALSFDHDNDKRVSRVTESAVNPILNGVGGEGAKWVSDLGLSAYVPRDGEPAQGLSGNLATLFGMVAMSCSAQRFDSVMAGDPLRGNTWRGHARRDGRTDERAVVVHIYLDPDNQFGSTRYTLRELEWRGPPLIR</sequence>
<reference evidence="2 3" key="1">
    <citation type="journal article" date="2024" name="Commun. Biol.">
        <title>Comparative genomic analysis of thermophilic fungi reveals convergent evolutionary adaptations and gene losses.</title>
        <authorList>
            <person name="Steindorff A.S."/>
            <person name="Aguilar-Pontes M.V."/>
            <person name="Robinson A.J."/>
            <person name="Andreopoulos B."/>
            <person name="LaButti K."/>
            <person name="Kuo A."/>
            <person name="Mondo S."/>
            <person name="Riley R."/>
            <person name="Otillar R."/>
            <person name="Haridas S."/>
            <person name="Lipzen A."/>
            <person name="Grimwood J."/>
            <person name="Schmutz J."/>
            <person name="Clum A."/>
            <person name="Reid I.D."/>
            <person name="Moisan M.C."/>
            <person name="Butler G."/>
            <person name="Nguyen T.T.M."/>
            <person name="Dewar K."/>
            <person name="Conant G."/>
            <person name="Drula E."/>
            <person name="Henrissat B."/>
            <person name="Hansel C."/>
            <person name="Singer S."/>
            <person name="Hutchinson M.I."/>
            <person name="de Vries R.P."/>
            <person name="Natvig D.O."/>
            <person name="Powell A.J."/>
            <person name="Tsang A."/>
            <person name="Grigoriev I.V."/>
        </authorList>
    </citation>
    <scope>NUCLEOTIDE SEQUENCE [LARGE SCALE GENOMIC DNA]</scope>
    <source>
        <strain evidence="2 3">CBS 494.80</strain>
    </source>
</reference>
<feature type="region of interest" description="Disordered" evidence="1">
    <location>
        <begin position="1"/>
        <end position="68"/>
    </location>
</feature>
<feature type="compositionally biased region" description="Polar residues" evidence="1">
    <location>
        <begin position="44"/>
        <end position="55"/>
    </location>
</feature>
<name>A0ABR4BZ02_9HELO</name>
<keyword evidence="3" id="KW-1185">Reference proteome</keyword>
<accession>A0ABR4BZ02</accession>
<gene>
    <name evidence="2" type="ORF">VTL71DRAFT_5963</name>
</gene>
<feature type="compositionally biased region" description="Basic residues" evidence="1">
    <location>
        <begin position="1"/>
        <end position="14"/>
    </location>
</feature>
<organism evidence="2 3">
    <name type="scientific">Oculimacula yallundae</name>
    <dbReference type="NCBI Taxonomy" id="86028"/>
    <lineage>
        <taxon>Eukaryota</taxon>
        <taxon>Fungi</taxon>
        <taxon>Dikarya</taxon>
        <taxon>Ascomycota</taxon>
        <taxon>Pezizomycotina</taxon>
        <taxon>Leotiomycetes</taxon>
        <taxon>Helotiales</taxon>
        <taxon>Ploettnerulaceae</taxon>
        <taxon>Oculimacula</taxon>
    </lineage>
</organism>
<comment type="caution">
    <text evidence="2">The sequence shown here is derived from an EMBL/GenBank/DDBJ whole genome shotgun (WGS) entry which is preliminary data.</text>
</comment>
<dbReference type="Proteomes" id="UP001595075">
    <property type="component" value="Unassembled WGS sequence"/>
</dbReference>